<proteinExistence type="predicted"/>
<dbReference type="RefSeq" id="WP_200671316.1">
    <property type="nucleotide sequence ID" value="NZ_JACWCW010000060.1"/>
</dbReference>
<feature type="compositionally biased region" description="Basic and acidic residues" evidence="1">
    <location>
        <begin position="57"/>
        <end position="75"/>
    </location>
</feature>
<evidence type="ECO:0000256" key="1">
    <source>
        <dbReference type="SAM" id="MobiDB-lite"/>
    </source>
</evidence>
<feature type="compositionally biased region" description="Low complexity" evidence="1">
    <location>
        <begin position="1"/>
        <end position="10"/>
    </location>
</feature>
<sequence length="376" mass="42546">MSNTRPTADPAADRDPPRDPATVVSLLDHMRAGLMSQRFRLGLIGVQAPDVIGETADRRDGAVTGVDRPRQDRPARGRTKAARRHAARDSLNARMRPILYALARNAGLDPDVWKARLDAPMPLTDPEIVRALPEVFASDAFRDARAACRDLTLLAPEQRVFAEAPFDLGFRGRPPAEILAHHPCWDLPLVPGARALERWTIADVAEWMMDWPPEPGELKGPINLWDEPTADLWLRRYRLVQGEETDRRHPVVAYREGRGKKSPLKVMAGLDDDALLVLTDSVLCERLRREVMAVLMQDRADLIHVGLEMVACGYLSVRDVRKALAAHDEAREKAFWDAFAENDDWMYEWIVTWSALLIWRYNFPLVGTHRVAFMGY</sequence>
<feature type="region of interest" description="Disordered" evidence="1">
    <location>
        <begin position="57"/>
        <end position="87"/>
    </location>
</feature>
<protein>
    <submittedName>
        <fullName evidence="2">Uncharacterized protein</fullName>
    </submittedName>
</protein>
<comment type="caution">
    <text evidence="2">The sequence shown here is derived from an EMBL/GenBank/DDBJ whole genome shotgun (WGS) entry which is preliminary data.</text>
</comment>
<reference evidence="2 3" key="1">
    <citation type="journal article" date="2023" name="PLoS ONE">
        <title>Complete genome assembly of Hawai'i environmental nontuberculous mycobacteria reveals unexpected co-isolation with methylobacteria.</title>
        <authorList>
            <person name="Hendrix J."/>
            <person name="Epperson L.E."/>
            <person name="Tong E.I."/>
            <person name="Chan Y.L."/>
            <person name="Hasan N.A."/>
            <person name="Dawrs S.N."/>
            <person name="Norton G.J."/>
            <person name="Virdi R."/>
            <person name="Crooks J.L."/>
            <person name="Chan E.D."/>
            <person name="Honda J.R."/>
            <person name="Strong M."/>
        </authorList>
    </citation>
    <scope>NUCLEOTIDE SEQUENCE [LARGE SCALE GENOMIC DNA]</scope>
    <source>
        <strain evidence="2 3">NJH_HI01</strain>
    </source>
</reference>
<dbReference type="Proteomes" id="UP001404845">
    <property type="component" value="Unassembled WGS sequence"/>
</dbReference>
<accession>A0ABU9Z6U9</accession>
<gene>
    <name evidence="2" type="ORF">PUR21_05170</name>
</gene>
<keyword evidence="3" id="KW-1185">Reference proteome</keyword>
<dbReference type="EMBL" id="JAQYXL010000001">
    <property type="protein sequence ID" value="MEN3227057.1"/>
    <property type="molecule type" value="Genomic_DNA"/>
</dbReference>
<feature type="region of interest" description="Disordered" evidence="1">
    <location>
        <begin position="1"/>
        <end position="20"/>
    </location>
</feature>
<feature type="compositionally biased region" description="Basic residues" evidence="1">
    <location>
        <begin position="76"/>
        <end position="86"/>
    </location>
</feature>
<name>A0ABU9Z6U9_9HYPH</name>
<organism evidence="2 3">
    <name type="scientific">Methylorubrum rhodesianum</name>
    <dbReference type="NCBI Taxonomy" id="29427"/>
    <lineage>
        <taxon>Bacteria</taxon>
        <taxon>Pseudomonadati</taxon>
        <taxon>Pseudomonadota</taxon>
        <taxon>Alphaproteobacteria</taxon>
        <taxon>Hyphomicrobiales</taxon>
        <taxon>Methylobacteriaceae</taxon>
        <taxon>Methylorubrum</taxon>
    </lineage>
</organism>
<evidence type="ECO:0000313" key="2">
    <source>
        <dbReference type="EMBL" id="MEN3227057.1"/>
    </source>
</evidence>
<evidence type="ECO:0000313" key="3">
    <source>
        <dbReference type="Proteomes" id="UP001404845"/>
    </source>
</evidence>